<sequence>MSWLAEMVALVAPPGCPACRRALARAEERLCATCTRALPWLAPGCPRCALPRHRGTDCPAAAASFSRAWAPLAYQGVARRLVAALKFRAALPVADLMAAQMAANLPAALRGLDVALVPVPPQPARRRSRGFDPAGVLTAALARRLTLPVAPCLVREDRAERQVGASVRTRRAENRILVRVRASPPPRVVLVDDVHTTGATLDACARALVADGVLVVAALSYARTL</sequence>
<protein>
    <submittedName>
        <fullName evidence="3">Double zinc ribbon domain-containing protein</fullName>
    </submittedName>
</protein>
<comment type="caution">
    <text evidence="3">The sequence shown here is derived from an EMBL/GenBank/DDBJ whole genome shotgun (WGS) entry which is preliminary data.</text>
</comment>
<evidence type="ECO:0000259" key="2">
    <source>
        <dbReference type="Pfam" id="PF18912"/>
    </source>
</evidence>
<dbReference type="RefSeq" id="WP_202956883.1">
    <property type="nucleotide sequence ID" value="NZ_JAPCID010000051.1"/>
</dbReference>
<dbReference type="InterPro" id="IPR029057">
    <property type="entry name" value="PRTase-like"/>
</dbReference>
<evidence type="ECO:0000313" key="3">
    <source>
        <dbReference type="EMBL" id="MDA0141147.1"/>
    </source>
</evidence>
<keyword evidence="4" id="KW-1185">Reference proteome</keyword>
<dbReference type="InterPro" id="IPR000836">
    <property type="entry name" value="PRTase_dom"/>
</dbReference>
<accession>A0ABT4RRC2</accession>
<dbReference type="EMBL" id="JAPCID010000051">
    <property type="protein sequence ID" value="MDA0141147.1"/>
    <property type="molecule type" value="Genomic_DNA"/>
</dbReference>
<comment type="similarity">
    <text evidence="1">Belongs to the ComF/GntX family.</text>
</comment>
<organism evidence="3 4">
    <name type="scientific">Solirubrobacter deserti</name>
    <dbReference type="NCBI Taxonomy" id="2282478"/>
    <lineage>
        <taxon>Bacteria</taxon>
        <taxon>Bacillati</taxon>
        <taxon>Actinomycetota</taxon>
        <taxon>Thermoleophilia</taxon>
        <taxon>Solirubrobacterales</taxon>
        <taxon>Solirubrobacteraceae</taxon>
        <taxon>Solirubrobacter</taxon>
    </lineage>
</organism>
<reference evidence="3" key="1">
    <citation type="submission" date="2022-10" db="EMBL/GenBank/DDBJ databases">
        <title>The WGS of Solirubrobacter sp. CPCC 204708.</title>
        <authorList>
            <person name="Jiang Z."/>
        </authorList>
    </citation>
    <scope>NUCLEOTIDE SEQUENCE</scope>
    <source>
        <strain evidence="3">CPCC 204708</strain>
    </source>
</reference>
<evidence type="ECO:0000256" key="1">
    <source>
        <dbReference type="ARBA" id="ARBA00008007"/>
    </source>
</evidence>
<feature type="domain" description="Double zinc ribbon" evidence="2">
    <location>
        <begin position="8"/>
        <end position="60"/>
    </location>
</feature>
<dbReference type="SUPFAM" id="SSF53271">
    <property type="entry name" value="PRTase-like"/>
    <property type="match status" value="1"/>
</dbReference>
<name>A0ABT4RRC2_9ACTN</name>
<dbReference type="Proteomes" id="UP001147700">
    <property type="component" value="Unassembled WGS sequence"/>
</dbReference>
<dbReference type="PANTHER" id="PTHR47505">
    <property type="entry name" value="DNA UTILIZATION PROTEIN YHGH"/>
    <property type="match status" value="1"/>
</dbReference>
<proteinExistence type="inferred from homology"/>
<dbReference type="Pfam" id="PF18912">
    <property type="entry name" value="DZR_2"/>
    <property type="match status" value="1"/>
</dbReference>
<dbReference type="InterPro" id="IPR051910">
    <property type="entry name" value="ComF/GntX_DNA_util-trans"/>
</dbReference>
<dbReference type="InterPro" id="IPR044005">
    <property type="entry name" value="DZR_2"/>
</dbReference>
<dbReference type="PANTHER" id="PTHR47505:SF1">
    <property type="entry name" value="DNA UTILIZATION PROTEIN YHGH"/>
    <property type="match status" value="1"/>
</dbReference>
<dbReference type="CDD" id="cd06223">
    <property type="entry name" value="PRTases_typeI"/>
    <property type="match status" value="1"/>
</dbReference>
<dbReference type="Gene3D" id="3.40.50.2020">
    <property type="match status" value="1"/>
</dbReference>
<gene>
    <name evidence="3" type="ORF">OJ962_26855</name>
</gene>
<evidence type="ECO:0000313" key="4">
    <source>
        <dbReference type="Proteomes" id="UP001147700"/>
    </source>
</evidence>